<dbReference type="AlphaFoldDB" id="A0A7R9QBY5"/>
<dbReference type="PROSITE" id="PS50157">
    <property type="entry name" value="ZINC_FINGER_C2H2_2"/>
    <property type="match status" value="1"/>
</dbReference>
<dbReference type="Proteomes" id="UP000728032">
    <property type="component" value="Unassembled WGS sequence"/>
</dbReference>
<dbReference type="EMBL" id="OC915371">
    <property type="protein sequence ID" value="CAD7640138.1"/>
    <property type="molecule type" value="Genomic_DNA"/>
</dbReference>
<proteinExistence type="predicted"/>
<dbReference type="SMART" id="SM00355">
    <property type="entry name" value="ZnF_C2H2"/>
    <property type="match status" value="3"/>
</dbReference>
<dbReference type="EMBL" id="CAJPVJ010000546">
    <property type="protein sequence ID" value="CAG2162817.1"/>
    <property type="molecule type" value="Genomic_DNA"/>
</dbReference>
<organism evidence="3">
    <name type="scientific">Oppiella nova</name>
    <dbReference type="NCBI Taxonomy" id="334625"/>
    <lineage>
        <taxon>Eukaryota</taxon>
        <taxon>Metazoa</taxon>
        <taxon>Ecdysozoa</taxon>
        <taxon>Arthropoda</taxon>
        <taxon>Chelicerata</taxon>
        <taxon>Arachnida</taxon>
        <taxon>Acari</taxon>
        <taxon>Acariformes</taxon>
        <taxon>Sarcoptiformes</taxon>
        <taxon>Oribatida</taxon>
        <taxon>Brachypylina</taxon>
        <taxon>Oppioidea</taxon>
        <taxon>Oppiidae</taxon>
        <taxon>Oppiella</taxon>
    </lineage>
</organism>
<name>A0A7R9QBY5_9ACAR</name>
<dbReference type="OrthoDB" id="10323017at2759"/>
<keyword evidence="4" id="KW-1185">Reference proteome</keyword>
<feature type="domain" description="C2H2-type" evidence="2">
    <location>
        <begin position="107"/>
        <end position="131"/>
    </location>
</feature>
<dbReference type="Gene3D" id="3.30.160.60">
    <property type="entry name" value="Classic Zinc Finger"/>
    <property type="match status" value="1"/>
</dbReference>
<accession>A0A7R9QBY5</accession>
<dbReference type="GO" id="GO:0008270">
    <property type="term" value="F:zinc ion binding"/>
    <property type="evidence" value="ECO:0007669"/>
    <property type="project" value="UniProtKB-KW"/>
</dbReference>
<keyword evidence="1" id="KW-0479">Metal-binding</keyword>
<dbReference type="PROSITE" id="PS00028">
    <property type="entry name" value="ZINC_FINGER_C2H2_1"/>
    <property type="match status" value="1"/>
</dbReference>
<keyword evidence="1" id="KW-0862">Zinc</keyword>
<evidence type="ECO:0000313" key="3">
    <source>
        <dbReference type="EMBL" id="CAD7640138.1"/>
    </source>
</evidence>
<gene>
    <name evidence="3" type="ORF">ONB1V03_LOCUS2406</name>
</gene>
<evidence type="ECO:0000256" key="1">
    <source>
        <dbReference type="PROSITE-ProRule" id="PRU00042"/>
    </source>
</evidence>
<evidence type="ECO:0000259" key="2">
    <source>
        <dbReference type="PROSITE" id="PS50157"/>
    </source>
</evidence>
<keyword evidence="1" id="KW-0863">Zinc-finger</keyword>
<sequence length="197" mass="23083">MSSLNSLYRLGYNRCRYIGCADKMILDMPGIDNMRERLLRVKCQSVIAIVDPFVMSSKDNWKRHFRTEVIDNKNVHFCLSNGCDFKTTIQKDMQFHVRKHQKKCFPFVCKAFNCDKAFKTRAALEEHETNHRCGFGIDGMEDIGICGLNALKVHYQMIVDNNKFKYCCKWGDCHYVITRLDCIEKHVHQHVCTFKTP</sequence>
<dbReference type="InterPro" id="IPR013087">
    <property type="entry name" value="Znf_C2H2_type"/>
</dbReference>
<evidence type="ECO:0000313" key="4">
    <source>
        <dbReference type="Proteomes" id="UP000728032"/>
    </source>
</evidence>
<protein>
    <recommendedName>
        <fullName evidence="2">C2H2-type domain-containing protein</fullName>
    </recommendedName>
</protein>
<reference evidence="3" key="1">
    <citation type="submission" date="2020-11" db="EMBL/GenBank/DDBJ databases">
        <authorList>
            <person name="Tran Van P."/>
        </authorList>
    </citation>
    <scope>NUCLEOTIDE SEQUENCE</scope>
</reference>